<dbReference type="InterPro" id="IPR037523">
    <property type="entry name" value="VOC_core"/>
</dbReference>
<evidence type="ECO:0000256" key="1">
    <source>
        <dbReference type="ARBA" id="ARBA00022723"/>
    </source>
</evidence>
<accession>A0A1I5F4Q1</accession>
<dbReference type="PROSITE" id="PS51819">
    <property type="entry name" value="VOC"/>
    <property type="match status" value="1"/>
</dbReference>
<dbReference type="Pfam" id="PF00903">
    <property type="entry name" value="Glyoxalase"/>
    <property type="match status" value="1"/>
</dbReference>
<dbReference type="OrthoDB" id="9800438at2"/>
<dbReference type="Gene3D" id="3.10.180.10">
    <property type="entry name" value="2,3-Dihydroxybiphenyl 1,2-Dioxygenase, domain 1"/>
    <property type="match status" value="1"/>
</dbReference>
<dbReference type="PANTHER" id="PTHR36113:SF6">
    <property type="entry name" value="FOSFOMYCIN RESISTANCE PROTEIN FOSX"/>
    <property type="match status" value="1"/>
</dbReference>
<evidence type="ECO:0000259" key="2">
    <source>
        <dbReference type="PROSITE" id="PS51819"/>
    </source>
</evidence>
<organism evidence="3 4">
    <name type="scientific">Candidatus Pantoea varia</name>
    <dbReference type="NCBI Taxonomy" id="1881036"/>
    <lineage>
        <taxon>Bacteria</taxon>
        <taxon>Pseudomonadati</taxon>
        <taxon>Pseudomonadota</taxon>
        <taxon>Gammaproteobacteria</taxon>
        <taxon>Enterobacterales</taxon>
        <taxon>Erwiniaceae</taxon>
        <taxon>Pantoea</taxon>
    </lineage>
</organism>
<dbReference type="Proteomes" id="UP000198968">
    <property type="component" value="Unassembled WGS sequence"/>
</dbReference>
<evidence type="ECO:0000313" key="4">
    <source>
        <dbReference type="Proteomes" id="UP000198968"/>
    </source>
</evidence>
<dbReference type="SUPFAM" id="SSF54593">
    <property type="entry name" value="Glyoxalase/Bleomycin resistance protein/Dihydroxybiphenyl dioxygenase"/>
    <property type="match status" value="1"/>
</dbReference>
<dbReference type="InterPro" id="IPR029068">
    <property type="entry name" value="Glyas_Bleomycin-R_OHBP_Dase"/>
</dbReference>
<keyword evidence="1" id="KW-0479">Metal-binding</keyword>
<evidence type="ECO:0000313" key="3">
    <source>
        <dbReference type="EMBL" id="SFO18663.1"/>
    </source>
</evidence>
<name>A0A1I5F4Q1_9GAMM</name>
<dbReference type="InterPro" id="IPR051332">
    <property type="entry name" value="Fosfomycin_Res_Enzymes"/>
</dbReference>
<reference evidence="4" key="1">
    <citation type="submission" date="2016-10" db="EMBL/GenBank/DDBJ databases">
        <authorList>
            <person name="Varghese N."/>
            <person name="Submissions S."/>
        </authorList>
    </citation>
    <scope>NUCLEOTIDE SEQUENCE [LARGE SCALE GENOMIC DNA]</scope>
    <source>
        <strain evidence="4">OV426</strain>
    </source>
</reference>
<keyword evidence="3" id="KW-0456">Lyase</keyword>
<dbReference type="EMBL" id="FOVG01000003">
    <property type="protein sequence ID" value="SFO18663.1"/>
    <property type="molecule type" value="Genomic_DNA"/>
</dbReference>
<keyword evidence="4" id="KW-1185">Reference proteome</keyword>
<dbReference type="GO" id="GO:0046872">
    <property type="term" value="F:metal ion binding"/>
    <property type="evidence" value="ECO:0007669"/>
    <property type="project" value="UniProtKB-KW"/>
</dbReference>
<gene>
    <name evidence="3" type="ORF">SAMN05428971_3256</name>
</gene>
<dbReference type="InterPro" id="IPR004360">
    <property type="entry name" value="Glyas_Fos-R_dOase_dom"/>
</dbReference>
<feature type="domain" description="VOC" evidence="2">
    <location>
        <begin position="2"/>
        <end position="128"/>
    </location>
</feature>
<dbReference type="PANTHER" id="PTHR36113">
    <property type="entry name" value="LYASE, PUTATIVE-RELATED-RELATED"/>
    <property type="match status" value="1"/>
</dbReference>
<proteinExistence type="predicted"/>
<dbReference type="GO" id="GO:0016829">
    <property type="term" value="F:lyase activity"/>
    <property type="evidence" value="ECO:0007669"/>
    <property type="project" value="UniProtKB-KW"/>
</dbReference>
<protein>
    <submittedName>
        <fullName evidence="3">Lactoylglutathione lyase</fullName>
    </submittedName>
</protein>
<dbReference type="AlphaFoldDB" id="A0A1I5F4Q1"/>
<dbReference type="RefSeq" id="WP_090965433.1">
    <property type="nucleotide sequence ID" value="NZ_FOVG01000003.1"/>
</dbReference>
<sequence>MKIAHVALWTRYPETQKQFWHEMFNAQSGELYQSQNRPGFGSYFLRLAQGATIELMTLPGLEDGQPGREVTGWAHIAIGVGDEQQVDKMAARAAVMGILVAAPRRTGDGFYEAIIRDPDGNLIELVAE</sequence>